<dbReference type="AlphaFoldDB" id="A0AA41XIZ3"/>
<dbReference type="InterPro" id="IPR010158">
    <property type="entry name" value="Amidase_Cbmase"/>
</dbReference>
<gene>
    <name evidence="11" type="ORF">N1028_17120</name>
</gene>
<dbReference type="Gene3D" id="3.40.630.10">
    <property type="entry name" value="Zn peptidases"/>
    <property type="match status" value="1"/>
</dbReference>
<feature type="binding site" evidence="7">
    <location>
        <position position="109"/>
    </location>
    <ligand>
        <name>Zn(2+)</name>
        <dbReference type="ChEBI" id="CHEBI:29105"/>
        <label>2</label>
    </ligand>
</feature>
<comment type="caution">
    <text evidence="11">The sequence shown here is derived from an EMBL/GenBank/DDBJ whole genome shotgun (WGS) entry which is preliminary data.</text>
</comment>
<keyword evidence="4 7" id="KW-0479">Metal-binding</keyword>
<feature type="binding site" evidence="7">
    <location>
        <position position="98"/>
    </location>
    <ligand>
        <name>Zn(2+)</name>
        <dbReference type="ChEBI" id="CHEBI:29105"/>
        <label>1</label>
    </ligand>
</feature>
<sequence>MTSADDAGGASGGVMSADDATTASAVLARCEELATHSSMPDGLIERVYLSKEHAEVNALAEQWMRQAGLTTWQDAAGNLCGRLEGAVDGLPALLLGSHLDTVPAAGRYDGILGVLSAIAVVQRIRSSGRALPFALEVVAFADEEGTRFGRALLGSRALAGTWDDAWWELEGEDGVSLRDAFTAWGLDPTRIGDAARRPEEFVGYLEAHIEQGPYLEDADKALGIVSSIAGARRFMITVTGKAGHSGTPYERRRDALAGAADAIIAIERIARSAQLIATVGHLEVFPDAVNVIPGKVEFSLDLRGEYDSERDRIWAVIQGLLTDICGQRRLSWSSVETHSAPAAVCSERLRGVVAEGIRSTGDSRPMSLFSKAGHDAMAIASITEIGMLFVRCEGGVSHHPEEFVTEADVAATIDAFEAAVLALAASESASAAASVAASASASESVSPVSADADPADGTAAP</sequence>
<dbReference type="Pfam" id="PF07687">
    <property type="entry name" value="M20_dimer"/>
    <property type="match status" value="1"/>
</dbReference>
<dbReference type="Gene3D" id="3.30.70.360">
    <property type="match status" value="1"/>
</dbReference>
<dbReference type="GO" id="GO:0046872">
    <property type="term" value="F:metal ion binding"/>
    <property type="evidence" value="ECO:0007669"/>
    <property type="project" value="UniProtKB-KW"/>
</dbReference>
<dbReference type="NCBIfam" id="NF006775">
    <property type="entry name" value="PRK09290.2-5"/>
    <property type="match status" value="1"/>
</dbReference>
<evidence type="ECO:0000313" key="11">
    <source>
        <dbReference type="EMBL" id="MCS5727618.1"/>
    </source>
</evidence>
<dbReference type="PANTHER" id="PTHR32494">
    <property type="entry name" value="ALLANTOATE DEIMINASE-RELATED"/>
    <property type="match status" value="1"/>
</dbReference>
<dbReference type="SUPFAM" id="SSF55031">
    <property type="entry name" value="Bacterial exopeptidase dimerisation domain"/>
    <property type="match status" value="1"/>
</dbReference>
<evidence type="ECO:0000256" key="7">
    <source>
        <dbReference type="PIRSR" id="PIRSR001235-1"/>
    </source>
</evidence>
<feature type="binding site" evidence="7">
    <location>
        <position position="109"/>
    </location>
    <ligand>
        <name>Zn(2+)</name>
        <dbReference type="ChEBI" id="CHEBI:29105"/>
        <label>1</label>
    </ligand>
</feature>
<name>A0AA41XIZ3_9MICO</name>
<feature type="binding site" evidence="7">
    <location>
        <position position="208"/>
    </location>
    <ligand>
        <name>Zn(2+)</name>
        <dbReference type="ChEBI" id="CHEBI:29105"/>
        <label>1</label>
    </ligand>
</feature>
<dbReference type="InterPro" id="IPR001261">
    <property type="entry name" value="ArgE/DapE_CS"/>
</dbReference>
<evidence type="ECO:0000256" key="5">
    <source>
        <dbReference type="ARBA" id="ARBA00022801"/>
    </source>
</evidence>
<dbReference type="NCBIfam" id="TIGR01879">
    <property type="entry name" value="hydantase"/>
    <property type="match status" value="1"/>
</dbReference>
<evidence type="ECO:0000256" key="2">
    <source>
        <dbReference type="ARBA" id="ARBA00006153"/>
    </source>
</evidence>
<comment type="cofactor">
    <cofactor evidence="7">
        <name>Zn(2+)</name>
        <dbReference type="ChEBI" id="CHEBI:29105"/>
    </cofactor>
    <text evidence="7">Binds 2 Zn(2+) ions per subunit.</text>
</comment>
<reference evidence="11" key="1">
    <citation type="submission" date="2022-08" db="EMBL/GenBank/DDBJ databases">
        <authorList>
            <person name="Deng Y."/>
            <person name="Han X.-F."/>
            <person name="Zhang Y.-Q."/>
        </authorList>
    </citation>
    <scope>NUCLEOTIDE SEQUENCE</scope>
    <source>
        <strain evidence="11">CPCC 203407</strain>
    </source>
</reference>
<feature type="binding site" evidence="8">
    <location>
        <position position="303"/>
    </location>
    <ligand>
        <name>allantoate</name>
        <dbReference type="ChEBI" id="CHEBI:17536"/>
    </ligand>
</feature>
<dbReference type="Pfam" id="PF01546">
    <property type="entry name" value="Peptidase_M20"/>
    <property type="match status" value="1"/>
</dbReference>
<dbReference type="EMBL" id="JANLCK010000012">
    <property type="protein sequence ID" value="MCS5727618.1"/>
    <property type="molecule type" value="Genomic_DNA"/>
</dbReference>
<comment type="subunit">
    <text evidence="3">Homodimer.</text>
</comment>
<keyword evidence="5" id="KW-0378">Hydrolase</keyword>
<dbReference type="PROSITE" id="PS00758">
    <property type="entry name" value="ARGE_DAPE_CPG2_1"/>
    <property type="match status" value="1"/>
</dbReference>
<evidence type="ECO:0000256" key="4">
    <source>
        <dbReference type="ARBA" id="ARBA00022723"/>
    </source>
</evidence>
<evidence type="ECO:0000256" key="9">
    <source>
        <dbReference type="SAM" id="MobiDB-lite"/>
    </source>
</evidence>
<accession>A0AA41XIZ3</accession>
<dbReference type="InterPro" id="IPR002933">
    <property type="entry name" value="Peptidase_M20"/>
</dbReference>
<feature type="binding site" evidence="8">
    <location>
        <position position="290"/>
    </location>
    <ligand>
        <name>allantoate</name>
        <dbReference type="ChEBI" id="CHEBI:17536"/>
    </ligand>
</feature>
<evidence type="ECO:0000256" key="3">
    <source>
        <dbReference type="ARBA" id="ARBA00011738"/>
    </source>
</evidence>
<dbReference type="Proteomes" id="UP001165587">
    <property type="component" value="Unassembled WGS sequence"/>
</dbReference>
<dbReference type="InterPro" id="IPR036264">
    <property type="entry name" value="Bact_exopeptidase_dim_dom"/>
</dbReference>
<evidence type="ECO:0000256" key="6">
    <source>
        <dbReference type="ARBA" id="ARBA00023211"/>
    </source>
</evidence>
<dbReference type="PANTHER" id="PTHR32494:SF19">
    <property type="entry name" value="ALLANTOATE DEIMINASE-RELATED"/>
    <property type="match status" value="1"/>
</dbReference>
<proteinExistence type="inferred from homology"/>
<feature type="binding site" evidence="7">
    <location>
        <position position="398"/>
    </location>
    <ligand>
        <name>Zn(2+)</name>
        <dbReference type="ChEBI" id="CHEBI:29105"/>
        <label>2</label>
    </ligand>
</feature>
<feature type="region of interest" description="Disordered" evidence="9">
    <location>
        <begin position="439"/>
        <end position="461"/>
    </location>
</feature>
<organism evidence="11 12">
    <name type="scientific">Herbiconiux oxytropis</name>
    <dbReference type="NCBI Taxonomy" id="2970915"/>
    <lineage>
        <taxon>Bacteria</taxon>
        <taxon>Bacillati</taxon>
        <taxon>Actinomycetota</taxon>
        <taxon>Actinomycetes</taxon>
        <taxon>Micrococcales</taxon>
        <taxon>Microbacteriaceae</taxon>
        <taxon>Herbiconiux</taxon>
    </lineage>
</organism>
<evidence type="ECO:0000256" key="1">
    <source>
        <dbReference type="ARBA" id="ARBA00001936"/>
    </source>
</evidence>
<keyword evidence="12" id="KW-1185">Reference proteome</keyword>
<dbReference type="PIRSF" id="PIRSF001235">
    <property type="entry name" value="Amidase_carbamoylase"/>
    <property type="match status" value="1"/>
</dbReference>
<dbReference type="SUPFAM" id="SSF53187">
    <property type="entry name" value="Zn-dependent exopeptidases"/>
    <property type="match status" value="1"/>
</dbReference>
<evidence type="ECO:0000313" key="12">
    <source>
        <dbReference type="Proteomes" id="UP001165587"/>
    </source>
</evidence>
<feature type="binding site" evidence="8">
    <location>
        <position position="233"/>
    </location>
    <ligand>
        <name>allantoate</name>
        <dbReference type="ChEBI" id="CHEBI:17536"/>
    </ligand>
</feature>
<feature type="domain" description="Peptidase M20 dimerisation" evidence="10">
    <location>
        <begin position="230"/>
        <end position="325"/>
    </location>
</feature>
<feature type="binding site" evidence="7">
    <location>
        <position position="144"/>
    </location>
    <ligand>
        <name>Zn(2+)</name>
        <dbReference type="ChEBI" id="CHEBI:29105"/>
        <label>2</label>
    </ligand>
</feature>
<evidence type="ECO:0000259" key="10">
    <source>
        <dbReference type="Pfam" id="PF07687"/>
    </source>
</evidence>
<comment type="cofactor">
    <cofactor evidence="1">
        <name>Mn(2+)</name>
        <dbReference type="ChEBI" id="CHEBI:29035"/>
    </cofactor>
</comment>
<dbReference type="GO" id="GO:0016813">
    <property type="term" value="F:hydrolase activity, acting on carbon-nitrogen (but not peptide) bonds, in linear amidines"/>
    <property type="evidence" value="ECO:0007669"/>
    <property type="project" value="InterPro"/>
</dbReference>
<keyword evidence="7" id="KW-0862">Zinc</keyword>
<protein>
    <submittedName>
        <fullName evidence="11">Allantoate amidohydrolase</fullName>
    </submittedName>
</protein>
<evidence type="ECO:0000256" key="8">
    <source>
        <dbReference type="PIRSR" id="PIRSR001235-2"/>
    </source>
</evidence>
<dbReference type="CDD" id="cd03884">
    <property type="entry name" value="M20_bAS"/>
    <property type="match status" value="1"/>
</dbReference>
<dbReference type="RefSeq" id="WP_259530620.1">
    <property type="nucleotide sequence ID" value="NZ_JANLCK010000012.1"/>
</dbReference>
<dbReference type="InterPro" id="IPR011650">
    <property type="entry name" value="Peptidase_M20_dimer"/>
</dbReference>
<keyword evidence="6" id="KW-0464">Manganese</keyword>
<comment type="similarity">
    <text evidence="2">Belongs to the peptidase M20 family.</text>
</comment>